<reference evidence="9 10" key="1">
    <citation type="submission" date="2024-06" db="EMBL/GenBank/DDBJ databases">
        <title>Genomic Encyclopedia of Type Strains, Phase IV (KMG-IV): sequencing the most valuable type-strain genomes for metagenomic binning, comparative biology and taxonomic classification.</title>
        <authorList>
            <person name="Goeker M."/>
        </authorList>
    </citation>
    <scope>NUCLEOTIDE SEQUENCE [LARGE SCALE GENOMIC DNA]</scope>
    <source>
        <strain evidence="9 10">DSM 23650</strain>
    </source>
</reference>
<sequence length="532" mass="60536">MLEQNYLYKNSTTLKNKYGIKNPQKLYERCAKDAAQEAANFRYELPPQNFGLAYLKRIHWSLFHKSFEWAGQTRDQTFTFEDGTKARMPAMRPKGQEVPFAIGSQIKRELQQLEKNLSKKNNLRGLSREDFAANAADVFMVLDHAHPFRKGNGRVQRMFMEKLGQTAGHSIDFSSITKERMIHACIQSMQHNNPNPMKDLFEDATHPKKSLILKEFILQMNRSGLAEVNNRLVIAAKEGETYNGIYRGHSAEGFVLEVGEIFIVGHKDDLTPEQVKTLQNGAEISFTKPNAENLTEVLIPSERLAPLTNAELSEKVANNPCVEACRRNVERLSRCIYGSQLTLGRTMDMMNEDPNSGAQIANQIIQNPKSISKLSGRKMLGIKSSDRRQAEEKAPQLGEALKSYATMVQQTRHEILEHHQREQNRLAHSVERPSKNLQNLFSLPPENQREALSHSRALQQEFHVFSRQLWNRLSSNDRKAIQEKDCTRLACLLGVSESKAKEISQTMKHTKEAQCQMRSLKVSRSSSMALTG</sequence>
<evidence type="ECO:0000259" key="8">
    <source>
        <dbReference type="PROSITE" id="PS51459"/>
    </source>
</evidence>
<keyword evidence="3" id="KW-0547">Nucleotide-binding</keyword>
<dbReference type="SUPFAM" id="SSF140931">
    <property type="entry name" value="Fic-like"/>
    <property type="match status" value="1"/>
</dbReference>
<comment type="catalytic activity">
    <reaction evidence="7">
        <text>L-tyrosyl-[protein] + ATP = O-(5'-adenylyl)-L-tyrosyl-[protein] + diphosphate</text>
        <dbReference type="Rhea" id="RHEA:54288"/>
        <dbReference type="Rhea" id="RHEA-COMP:10136"/>
        <dbReference type="Rhea" id="RHEA-COMP:13846"/>
        <dbReference type="ChEBI" id="CHEBI:30616"/>
        <dbReference type="ChEBI" id="CHEBI:33019"/>
        <dbReference type="ChEBI" id="CHEBI:46858"/>
        <dbReference type="ChEBI" id="CHEBI:83624"/>
        <dbReference type="EC" id="2.7.7.108"/>
    </reaction>
</comment>
<dbReference type="Pfam" id="PF18543">
    <property type="entry name" value="ID"/>
    <property type="match status" value="1"/>
</dbReference>
<dbReference type="PANTHER" id="PTHR39560:SF1">
    <property type="entry name" value="PROTEIN ADENYLYLTRANSFERASE FIC-RELATED"/>
    <property type="match status" value="1"/>
</dbReference>
<dbReference type="InterPro" id="IPR040548">
    <property type="entry name" value="BepA_ID"/>
</dbReference>
<comment type="catalytic activity">
    <reaction evidence="6">
        <text>L-threonyl-[protein] + ATP = 3-O-(5'-adenylyl)-L-threonyl-[protein] + diphosphate</text>
        <dbReference type="Rhea" id="RHEA:54292"/>
        <dbReference type="Rhea" id="RHEA-COMP:11060"/>
        <dbReference type="Rhea" id="RHEA-COMP:13847"/>
        <dbReference type="ChEBI" id="CHEBI:30013"/>
        <dbReference type="ChEBI" id="CHEBI:30616"/>
        <dbReference type="ChEBI" id="CHEBI:33019"/>
        <dbReference type="ChEBI" id="CHEBI:138113"/>
        <dbReference type="EC" id="2.7.7.108"/>
    </reaction>
</comment>
<name>A0ABV2FQN1_9HYPH</name>
<feature type="domain" description="Fido" evidence="8">
    <location>
        <begin position="50"/>
        <end position="203"/>
    </location>
</feature>
<dbReference type="Gene3D" id="2.40.50.140">
    <property type="entry name" value="Nucleic acid-binding proteins"/>
    <property type="match status" value="1"/>
</dbReference>
<proteinExistence type="predicted"/>
<dbReference type="EC" id="2.7.7.108" evidence="5"/>
<comment type="caution">
    <text evidence="9">The sequence shown here is derived from an EMBL/GenBank/DDBJ whole genome shotgun (WGS) entry which is preliminary data.</text>
</comment>
<gene>
    <name evidence="9" type="ORF">ABID39_001582</name>
</gene>
<evidence type="ECO:0000256" key="2">
    <source>
        <dbReference type="ARBA" id="ARBA00022695"/>
    </source>
</evidence>
<keyword evidence="2" id="KW-0548">Nucleotidyltransferase</keyword>
<evidence type="ECO:0000256" key="1">
    <source>
        <dbReference type="ARBA" id="ARBA00022679"/>
    </source>
</evidence>
<dbReference type="RefSeq" id="WP_354187545.1">
    <property type="nucleotide sequence ID" value="NZ_JBEPLT010000036.1"/>
</dbReference>
<evidence type="ECO:0000313" key="9">
    <source>
        <dbReference type="EMBL" id="MET3560866.1"/>
    </source>
</evidence>
<dbReference type="NCBIfam" id="NF033856">
    <property type="entry name" value="T4SS_effec_BID"/>
    <property type="match status" value="1"/>
</dbReference>
<protein>
    <recommendedName>
        <fullName evidence="5">protein adenylyltransferase</fullName>
        <ecNumber evidence="5">2.7.7.108</ecNumber>
    </recommendedName>
</protein>
<keyword evidence="10" id="KW-1185">Reference proteome</keyword>
<accession>A0ABV2FQN1</accession>
<dbReference type="PANTHER" id="PTHR39560">
    <property type="entry name" value="PROTEIN ADENYLYLTRANSFERASE FIC-RELATED"/>
    <property type="match status" value="1"/>
</dbReference>
<evidence type="ECO:0000256" key="3">
    <source>
        <dbReference type="ARBA" id="ARBA00022741"/>
    </source>
</evidence>
<evidence type="ECO:0000313" key="10">
    <source>
        <dbReference type="Proteomes" id="UP001549112"/>
    </source>
</evidence>
<dbReference type="Proteomes" id="UP001549112">
    <property type="component" value="Unassembled WGS sequence"/>
</dbReference>
<dbReference type="InterPro" id="IPR036597">
    <property type="entry name" value="Fido-like_dom_sf"/>
</dbReference>
<dbReference type="Gene3D" id="1.10.3290.10">
    <property type="entry name" value="Fido-like domain"/>
    <property type="match status" value="1"/>
</dbReference>
<keyword evidence="4" id="KW-0067">ATP-binding</keyword>
<evidence type="ECO:0000256" key="4">
    <source>
        <dbReference type="ARBA" id="ARBA00022840"/>
    </source>
</evidence>
<dbReference type="EMBL" id="JBEPLT010000036">
    <property type="protein sequence ID" value="MET3560866.1"/>
    <property type="molecule type" value="Genomic_DNA"/>
</dbReference>
<evidence type="ECO:0000256" key="7">
    <source>
        <dbReference type="ARBA" id="ARBA00048696"/>
    </source>
</evidence>
<dbReference type="InterPro" id="IPR012340">
    <property type="entry name" value="NA-bd_OB-fold"/>
</dbReference>
<evidence type="ECO:0000256" key="6">
    <source>
        <dbReference type="ARBA" id="ARBA00047939"/>
    </source>
</evidence>
<keyword evidence="1" id="KW-0808">Transferase</keyword>
<evidence type="ECO:0000256" key="5">
    <source>
        <dbReference type="ARBA" id="ARBA00034531"/>
    </source>
</evidence>
<dbReference type="Pfam" id="PF02661">
    <property type="entry name" value="Fic"/>
    <property type="match status" value="1"/>
</dbReference>
<dbReference type="PROSITE" id="PS51459">
    <property type="entry name" value="FIDO"/>
    <property type="match status" value="1"/>
</dbReference>
<organism evidence="9 10">
    <name type="scientific">Bartonella japonica</name>
    <dbReference type="NCBI Taxonomy" id="357761"/>
    <lineage>
        <taxon>Bacteria</taxon>
        <taxon>Pseudomonadati</taxon>
        <taxon>Pseudomonadota</taxon>
        <taxon>Alphaproteobacteria</taxon>
        <taxon>Hyphomicrobiales</taxon>
        <taxon>Bartonellaceae</taxon>
        <taxon>Bartonella</taxon>
    </lineage>
</organism>
<dbReference type="InterPro" id="IPR003812">
    <property type="entry name" value="Fido"/>
</dbReference>